<dbReference type="PANTHER" id="PTHR45710:SF35">
    <property type="entry name" value="C-TYPE LECTIN DOMAIN FAMILY 2 MEMBER D"/>
    <property type="match status" value="1"/>
</dbReference>
<dbReference type="OrthoDB" id="9906043at2759"/>
<dbReference type="InterPro" id="IPR016187">
    <property type="entry name" value="CTDL_fold"/>
</dbReference>
<dbReference type="PANTHER" id="PTHR45710">
    <property type="entry name" value="C-TYPE LECTIN DOMAIN-CONTAINING PROTEIN 180"/>
    <property type="match status" value="1"/>
</dbReference>
<keyword evidence="3" id="KW-0472">Membrane</keyword>
<organism evidence="5 6">
    <name type="scientific">Alligator mississippiensis</name>
    <name type="common">American alligator</name>
    <dbReference type="NCBI Taxonomy" id="8496"/>
    <lineage>
        <taxon>Eukaryota</taxon>
        <taxon>Metazoa</taxon>
        <taxon>Chordata</taxon>
        <taxon>Craniata</taxon>
        <taxon>Vertebrata</taxon>
        <taxon>Euteleostomi</taxon>
        <taxon>Archelosauria</taxon>
        <taxon>Archosauria</taxon>
        <taxon>Crocodylia</taxon>
        <taxon>Alligatoridae</taxon>
        <taxon>Alligatorinae</taxon>
        <taxon>Alligator</taxon>
    </lineage>
</organism>
<feature type="transmembrane region" description="Helical" evidence="3">
    <location>
        <begin position="39"/>
        <end position="59"/>
    </location>
</feature>
<evidence type="ECO:0000313" key="5">
    <source>
        <dbReference type="EMBL" id="KYO26315.1"/>
    </source>
</evidence>
<dbReference type="InterPro" id="IPR050828">
    <property type="entry name" value="C-type_lectin/matrix_domain"/>
</dbReference>
<dbReference type="Proteomes" id="UP000050525">
    <property type="component" value="Unassembled WGS sequence"/>
</dbReference>
<keyword evidence="2" id="KW-0430">Lectin</keyword>
<evidence type="ECO:0000259" key="4">
    <source>
        <dbReference type="PROSITE" id="PS50041"/>
    </source>
</evidence>
<proteinExistence type="predicted"/>
<dbReference type="AlphaFoldDB" id="A0A151MP43"/>
<name>A0A151MP43_ALLMI</name>
<dbReference type="Pfam" id="PF00059">
    <property type="entry name" value="Lectin_C"/>
    <property type="match status" value="1"/>
</dbReference>
<evidence type="ECO:0000256" key="3">
    <source>
        <dbReference type="SAM" id="Phobius"/>
    </source>
</evidence>
<dbReference type="SUPFAM" id="SSF56436">
    <property type="entry name" value="C-type lectin-like"/>
    <property type="match status" value="1"/>
</dbReference>
<comment type="subcellular location">
    <subcellularLocation>
        <location evidence="1">Cell membrane</location>
        <topology evidence="1">Single-pass type II membrane protein</topology>
    </subcellularLocation>
</comment>
<dbReference type="InterPro" id="IPR016186">
    <property type="entry name" value="C-type_lectin-like/link_sf"/>
</dbReference>
<gene>
    <name evidence="5" type="ORF">Y1Q_0013892</name>
</gene>
<dbReference type="eggNOG" id="KOG4297">
    <property type="taxonomic scope" value="Eukaryota"/>
</dbReference>
<evidence type="ECO:0000256" key="1">
    <source>
        <dbReference type="ARBA" id="ARBA00004401"/>
    </source>
</evidence>
<dbReference type="GO" id="GO:0030246">
    <property type="term" value="F:carbohydrate binding"/>
    <property type="evidence" value="ECO:0007669"/>
    <property type="project" value="UniProtKB-KW"/>
</dbReference>
<dbReference type="PROSITE" id="PS50041">
    <property type="entry name" value="C_TYPE_LECTIN_2"/>
    <property type="match status" value="1"/>
</dbReference>
<protein>
    <submittedName>
        <fullName evidence="5">C-type lectin domain family 2 member E</fullName>
    </submittedName>
</protein>
<keyword evidence="6" id="KW-1185">Reference proteome</keyword>
<dbReference type="GO" id="GO:0005886">
    <property type="term" value="C:plasma membrane"/>
    <property type="evidence" value="ECO:0007669"/>
    <property type="project" value="UniProtKB-SubCell"/>
</dbReference>
<dbReference type="SMART" id="SM00034">
    <property type="entry name" value="CLECT"/>
    <property type="match status" value="1"/>
</dbReference>
<dbReference type="InterPro" id="IPR033992">
    <property type="entry name" value="NKR-like_CTLD"/>
</dbReference>
<feature type="domain" description="C-type lectin" evidence="4">
    <location>
        <begin position="81"/>
        <end position="185"/>
    </location>
</feature>
<evidence type="ECO:0000256" key="2">
    <source>
        <dbReference type="ARBA" id="ARBA00022734"/>
    </source>
</evidence>
<evidence type="ECO:0000313" key="6">
    <source>
        <dbReference type="Proteomes" id="UP000050525"/>
    </source>
</evidence>
<dbReference type="EMBL" id="AKHW03005569">
    <property type="protein sequence ID" value="KYO26315.1"/>
    <property type="molecule type" value="Genomic_DNA"/>
</dbReference>
<keyword evidence="3" id="KW-1133">Transmembrane helix</keyword>
<dbReference type="PhylomeDB" id="A0A151MP43"/>
<dbReference type="CDD" id="cd03593">
    <property type="entry name" value="CLECT_NK_receptors_like"/>
    <property type="match status" value="1"/>
</dbReference>
<keyword evidence="3" id="KW-0812">Transmembrane</keyword>
<accession>A0A151MP43</accession>
<comment type="caution">
    <text evidence="5">The sequence shown here is derived from an EMBL/GenBank/DDBJ whole genome shotgun (WGS) entry which is preliminary data.</text>
</comment>
<dbReference type="Gene3D" id="3.10.100.10">
    <property type="entry name" value="Mannose-Binding Protein A, subunit A"/>
    <property type="match status" value="1"/>
</dbReference>
<dbReference type="InterPro" id="IPR001304">
    <property type="entry name" value="C-type_lectin-like"/>
</dbReference>
<dbReference type="STRING" id="8496.A0A151MP43"/>
<reference evidence="5 6" key="1">
    <citation type="journal article" date="2012" name="Genome Biol.">
        <title>Sequencing three crocodilian genomes to illuminate the evolution of archosaurs and amniotes.</title>
        <authorList>
            <person name="St John J.A."/>
            <person name="Braun E.L."/>
            <person name="Isberg S.R."/>
            <person name="Miles L.G."/>
            <person name="Chong A.Y."/>
            <person name="Gongora J."/>
            <person name="Dalzell P."/>
            <person name="Moran C."/>
            <person name="Bed'hom B."/>
            <person name="Abzhanov A."/>
            <person name="Burgess S.C."/>
            <person name="Cooksey A.M."/>
            <person name="Castoe T.A."/>
            <person name="Crawford N.G."/>
            <person name="Densmore L.D."/>
            <person name="Drew J.C."/>
            <person name="Edwards S.V."/>
            <person name="Faircloth B.C."/>
            <person name="Fujita M.K."/>
            <person name="Greenwold M.J."/>
            <person name="Hoffmann F.G."/>
            <person name="Howard J.M."/>
            <person name="Iguchi T."/>
            <person name="Janes D.E."/>
            <person name="Khan S.Y."/>
            <person name="Kohno S."/>
            <person name="de Koning A.J."/>
            <person name="Lance S.L."/>
            <person name="McCarthy F.M."/>
            <person name="McCormack J.E."/>
            <person name="Merchant M.E."/>
            <person name="Peterson D.G."/>
            <person name="Pollock D.D."/>
            <person name="Pourmand N."/>
            <person name="Raney B.J."/>
            <person name="Roessler K.A."/>
            <person name="Sanford J.R."/>
            <person name="Sawyer R.H."/>
            <person name="Schmidt C.J."/>
            <person name="Triplett E.W."/>
            <person name="Tuberville T.D."/>
            <person name="Venegas-Anaya M."/>
            <person name="Howard J.T."/>
            <person name="Jarvis E.D."/>
            <person name="Guillette L.J.Jr."/>
            <person name="Glenn T.C."/>
            <person name="Green R.E."/>
            <person name="Ray D.A."/>
        </authorList>
    </citation>
    <scope>NUCLEOTIDE SEQUENCE [LARGE SCALE GENOMIC DNA]</scope>
    <source>
        <strain evidence="5">KSC_2009_1</strain>
    </source>
</reference>
<sequence>MDASEKQQDLVSADLDGEGKPGYVSVRGLIALSGCRVEVTVALILVVLGLTAAVSALAVSGLTSHSQQQCPAWCPAGWIGYQRKCYYFSEIEKSWNESQGHCSSLGASLAMIDSQEDLAFMMRYKGIAEHWVGLWRGNEGQPWKWTNGTGFSHRFPIRGGGGCAYLNDKAVSSSRCTTERHWVCSLQSMCTADLEDTTQGSQVLKHL</sequence>